<accession>A0A1M4SNJ0</accession>
<sequence>MNQYKAYILIATILISLSIFFIIKIIDDSSDLITVAATQKLPLVIENKNNNDIFINNEKLGPFESKNINLGKDEKIIITNNTGTVIIKTIEKIYKIKLKSFEVVVENGKN</sequence>
<dbReference type="STRING" id="1122195.SAMN02745164_00247"/>
<evidence type="ECO:0000313" key="3">
    <source>
        <dbReference type="Proteomes" id="UP000184334"/>
    </source>
</evidence>
<gene>
    <name evidence="2" type="ORF">SAMN02745164_00247</name>
</gene>
<keyword evidence="1" id="KW-1133">Transmembrane helix</keyword>
<organism evidence="2 3">
    <name type="scientific">Marinitoga hydrogenitolerans (strain DSM 16785 / JCM 12826 / AT1271)</name>
    <dbReference type="NCBI Taxonomy" id="1122195"/>
    <lineage>
        <taxon>Bacteria</taxon>
        <taxon>Thermotogati</taxon>
        <taxon>Thermotogota</taxon>
        <taxon>Thermotogae</taxon>
        <taxon>Petrotogales</taxon>
        <taxon>Petrotogaceae</taxon>
        <taxon>Marinitoga</taxon>
    </lineage>
</organism>
<keyword evidence="3" id="KW-1185">Reference proteome</keyword>
<dbReference type="RefSeq" id="WP_072862592.1">
    <property type="nucleotide sequence ID" value="NZ_FQUI01000002.1"/>
</dbReference>
<evidence type="ECO:0000256" key="1">
    <source>
        <dbReference type="SAM" id="Phobius"/>
    </source>
</evidence>
<keyword evidence="1" id="KW-0812">Transmembrane</keyword>
<keyword evidence="1" id="KW-0472">Membrane</keyword>
<protein>
    <submittedName>
        <fullName evidence="2">Uncharacterized protein</fullName>
    </submittedName>
</protein>
<comment type="caution">
    <text evidence="2">The sequence shown here is derived from an EMBL/GenBank/DDBJ whole genome shotgun (WGS) entry which is preliminary data.</text>
</comment>
<feature type="transmembrane region" description="Helical" evidence="1">
    <location>
        <begin position="6"/>
        <end position="23"/>
    </location>
</feature>
<dbReference type="Proteomes" id="UP000184334">
    <property type="component" value="Unassembled WGS sequence"/>
</dbReference>
<dbReference type="AlphaFoldDB" id="A0A1M4SNJ0"/>
<evidence type="ECO:0000313" key="2">
    <source>
        <dbReference type="EMBL" id="SHE33765.1"/>
    </source>
</evidence>
<dbReference type="EMBL" id="FQUI01000002">
    <property type="protein sequence ID" value="SHE33765.1"/>
    <property type="molecule type" value="Genomic_DNA"/>
</dbReference>
<reference evidence="2" key="1">
    <citation type="submission" date="2016-11" db="EMBL/GenBank/DDBJ databases">
        <authorList>
            <person name="Varghese N."/>
            <person name="Submissions S."/>
        </authorList>
    </citation>
    <scope>NUCLEOTIDE SEQUENCE [LARGE SCALE GENOMIC DNA]</scope>
    <source>
        <strain evidence="2">DSM 16785</strain>
    </source>
</reference>
<proteinExistence type="predicted"/>
<name>A0A1M4SNJ0_MARH1</name>